<protein>
    <submittedName>
        <fullName evidence="1">Uncharacterized protein</fullName>
    </submittedName>
</protein>
<reference evidence="1 2" key="1">
    <citation type="journal article" date="2018" name="BMC Genomics">
        <title>Comparative genome analyses reveal sequence features reflecting distinct modes of host-adaptation between dicot and monocot powdery mildew.</title>
        <authorList>
            <person name="Wu Y."/>
            <person name="Ma X."/>
            <person name="Pan Z."/>
            <person name="Kale S.D."/>
            <person name="Song Y."/>
            <person name="King H."/>
            <person name="Zhang Q."/>
            <person name="Presley C."/>
            <person name="Deng X."/>
            <person name="Wei C.I."/>
            <person name="Xiao S."/>
        </authorList>
    </citation>
    <scope>NUCLEOTIDE SEQUENCE [LARGE SCALE GENOMIC DNA]</scope>
    <source>
        <strain evidence="1">UCSC1</strain>
    </source>
</reference>
<organism evidence="1 2">
    <name type="scientific">Golovinomyces cichoracearum</name>
    <dbReference type="NCBI Taxonomy" id="62708"/>
    <lineage>
        <taxon>Eukaryota</taxon>
        <taxon>Fungi</taxon>
        <taxon>Dikarya</taxon>
        <taxon>Ascomycota</taxon>
        <taxon>Pezizomycotina</taxon>
        <taxon>Leotiomycetes</taxon>
        <taxon>Erysiphales</taxon>
        <taxon>Erysiphaceae</taxon>
        <taxon>Golovinomyces</taxon>
    </lineage>
</organism>
<evidence type="ECO:0000313" key="1">
    <source>
        <dbReference type="EMBL" id="RKF74442.1"/>
    </source>
</evidence>
<name>A0A420IIX3_9PEZI</name>
<accession>A0A420IIX3</accession>
<evidence type="ECO:0000313" key="2">
    <source>
        <dbReference type="Proteomes" id="UP000285405"/>
    </source>
</evidence>
<dbReference type="AlphaFoldDB" id="A0A420IIX3"/>
<dbReference type="Proteomes" id="UP000285405">
    <property type="component" value="Unassembled WGS sequence"/>
</dbReference>
<dbReference type="EMBL" id="MCBR01008483">
    <property type="protein sequence ID" value="RKF74442.1"/>
    <property type="molecule type" value="Genomic_DNA"/>
</dbReference>
<comment type="caution">
    <text evidence="1">The sequence shown here is derived from an EMBL/GenBank/DDBJ whole genome shotgun (WGS) entry which is preliminary data.</text>
</comment>
<gene>
    <name evidence="1" type="ORF">GcC1_084032</name>
</gene>
<proteinExistence type="predicted"/>
<sequence>MWHFLAVFLTSEPNHIQECSHFSHRSPFSSDVPRGSLAFIFFLFSIVRKIR</sequence>